<dbReference type="Pfam" id="PF07549">
    <property type="entry name" value="Sec_GG"/>
    <property type="match status" value="1"/>
</dbReference>
<dbReference type="Gene3D" id="1.20.1640.10">
    <property type="entry name" value="Multidrug efflux transporter AcrB transmembrane domain"/>
    <property type="match status" value="1"/>
</dbReference>
<comment type="function">
    <text evidence="9">Part of the Sec protein translocase complex. Interacts with the SecYEG preprotein conducting channel. SecDF uses the proton motive force (PMF) to complete protein translocation after the ATP-dependent function of SecA.</text>
</comment>
<feature type="domain" description="SecDF P1 head subdomain" evidence="13">
    <location>
        <begin position="235"/>
        <end position="338"/>
    </location>
</feature>
<dbReference type="RefSeq" id="WP_382421530.1">
    <property type="nucleotide sequence ID" value="NZ_JBHSCW010000003.1"/>
</dbReference>
<feature type="transmembrane region" description="Helical" evidence="9">
    <location>
        <begin position="388"/>
        <end position="406"/>
    </location>
</feature>
<dbReference type="InterPro" id="IPR022813">
    <property type="entry name" value="SecD/SecF_arch_bac"/>
</dbReference>
<dbReference type="HAMAP" id="MF_01463_B">
    <property type="entry name" value="SecD_B"/>
    <property type="match status" value="1"/>
</dbReference>
<evidence type="ECO:0000256" key="8">
    <source>
        <dbReference type="ARBA" id="ARBA00023136"/>
    </source>
</evidence>
<evidence type="ECO:0000256" key="1">
    <source>
        <dbReference type="ARBA" id="ARBA00004651"/>
    </source>
</evidence>
<keyword evidence="7 9" id="KW-0811">Translocation</keyword>
<dbReference type="InterPro" id="IPR022646">
    <property type="entry name" value="SecD/SecF_CS"/>
</dbReference>
<feature type="transmembrane region" description="Helical" evidence="9">
    <location>
        <begin position="362"/>
        <end position="381"/>
    </location>
</feature>
<gene>
    <name evidence="9 14" type="primary">secD</name>
    <name evidence="14" type="ORF">ACFOW6_06490</name>
</gene>
<dbReference type="PANTHER" id="PTHR30081:SF1">
    <property type="entry name" value="PROTEIN TRANSLOCASE SUBUNIT SECD"/>
    <property type="match status" value="1"/>
</dbReference>
<evidence type="ECO:0000256" key="4">
    <source>
        <dbReference type="ARBA" id="ARBA00022692"/>
    </source>
</evidence>
<dbReference type="PANTHER" id="PTHR30081">
    <property type="entry name" value="PROTEIN-EXPORT MEMBRANE PROTEIN SEC"/>
    <property type="match status" value="1"/>
</dbReference>
<keyword evidence="15" id="KW-1185">Reference proteome</keyword>
<feature type="region of interest" description="Disordered" evidence="10">
    <location>
        <begin position="210"/>
        <end position="234"/>
    </location>
</feature>
<protein>
    <recommendedName>
        <fullName evidence="9">Protein translocase subunit SecD</fullName>
    </recommendedName>
</protein>
<feature type="transmembrane region" description="Helical" evidence="9">
    <location>
        <begin position="483"/>
        <end position="511"/>
    </location>
</feature>
<evidence type="ECO:0000256" key="7">
    <source>
        <dbReference type="ARBA" id="ARBA00023010"/>
    </source>
</evidence>
<dbReference type="InterPro" id="IPR022645">
    <property type="entry name" value="SecD/SecF_bac"/>
</dbReference>
<evidence type="ECO:0000256" key="3">
    <source>
        <dbReference type="ARBA" id="ARBA00022475"/>
    </source>
</evidence>
<feature type="transmembrane region" description="Helical" evidence="9">
    <location>
        <begin position="455"/>
        <end position="477"/>
    </location>
</feature>
<comment type="caution">
    <text evidence="9">Lacks conserved residue(s) required for the propagation of feature annotation.</text>
</comment>
<comment type="subunit">
    <text evidence="9">Forms a complex with SecF. Part of the essential Sec protein translocation apparatus which comprises SecA, SecYEG and auxiliary proteins SecDF-YajC and YidC.</text>
</comment>
<keyword evidence="2 9" id="KW-0813">Transport</keyword>
<evidence type="ECO:0000256" key="9">
    <source>
        <dbReference type="HAMAP-Rule" id="MF_01463"/>
    </source>
</evidence>
<dbReference type="InterPro" id="IPR048634">
    <property type="entry name" value="SecD_SecF_C"/>
</dbReference>
<feature type="transmembrane region" description="Helical" evidence="9">
    <location>
        <begin position="412"/>
        <end position="434"/>
    </location>
</feature>
<evidence type="ECO:0000256" key="6">
    <source>
        <dbReference type="ARBA" id="ARBA00022989"/>
    </source>
</evidence>
<dbReference type="InterPro" id="IPR048631">
    <property type="entry name" value="SecD_1st"/>
</dbReference>
<evidence type="ECO:0000313" key="15">
    <source>
        <dbReference type="Proteomes" id="UP001595799"/>
    </source>
</evidence>
<dbReference type="InterPro" id="IPR005791">
    <property type="entry name" value="SecD"/>
</dbReference>
<evidence type="ECO:0000259" key="13">
    <source>
        <dbReference type="Pfam" id="PF22599"/>
    </source>
</evidence>
<feature type="domain" description="Protein export membrane protein SecD/SecF C-terminal" evidence="11">
    <location>
        <begin position="340"/>
        <end position="509"/>
    </location>
</feature>
<dbReference type="Pfam" id="PF22599">
    <property type="entry name" value="SecDF_P1_head"/>
    <property type="match status" value="1"/>
</dbReference>
<dbReference type="Pfam" id="PF21760">
    <property type="entry name" value="SecD_1st"/>
    <property type="match status" value="1"/>
</dbReference>
<dbReference type="NCBIfam" id="TIGR01129">
    <property type="entry name" value="secD"/>
    <property type="match status" value="1"/>
</dbReference>
<name>A0ABV8UK07_9PROT</name>
<comment type="caution">
    <text evidence="14">The sequence shown here is derived from an EMBL/GenBank/DDBJ whole genome shotgun (WGS) entry which is preliminary data.</text>
</comment>
<dbReference type="InterPro" id="IPR054384">
    <property type="entry name" value="SecDF_P1_head"/>
</dbReference>
<evidence type="ECO:0000259" key="12">
    <source>
        <dbReference type="Pfam" id="PF21760"/>
    </source>
</evidence>
<dbReference type="Gene3D" id="3.30.1360.200">
    <property type="match status" value="1"/>
</dbReference>
<keyword evidence="4 9" id="KW-0812">Transmembrane</keyword>
<proteinExistence type="inferred from homology"/>
<dbReference type="Pfam" id="PF02355">
    <property type="entry name" value="SecD_SecF_C"/>
    <property type="match status" value="1"/>
</dbReference>
<evidence type="ECO:0000313" key="14">
    <source>
        <dbReference type="EMBL" id="MFC4351191.1"/>
    </source>
</evidence>
<dbReference type="InterPro" id="IPR055344">
    <property type="entry name" value="SecD_SecF_C_bact"/>
</dbReference>
<keyword evidence="6 9" id="KW-1133">Transmembrane helix</keyword>
<dbReference type="Gene3D" id="3.30.70.3400">
    <property type="match status" value="1"/>
</dbReference>
<dbReference type="EMBL" id="JBHSCW010000003">
    <property type="protein sequence ID" value="MFC4351191.1"/>
    <property type="molecule type" value="Genomic_DNA"/>
</dbReference>
<evidence type="ECO:0000259" key="11">
    <source>
        <dbReference type="Pfam" id="PF02355"/>
    </source>
</evidence>
<organism evidence="14 15">
    <name type="scientific">Fodinicurvata halophila</name>
    <dbReference type="NCBI Taxonomy" id="1419723"/>
    <lineage>
        <taxon>Bacteria</taxon>
        <taxon>Pseudomonadati</taxon>
        <taxon>Pseudomonadota</taxon>
        <taxon>Alphaproteobacteria</taxon>
        <taxon>Rhodospirillales</taxon>
        <taxon>Rhodovibrionaceae</taxon>
        <taxon>Fodinicurvata</taxon>
    </lineage>
</organism>
<dbReference type="PRINTS" id="PR01755">
    <property type="entry name" value="SECFTRNLCASE"/>
</dbReference>
<accession>A0ABV8UK07</accession>
<comment type="subcellular location">
    <subcellularLocation>
        <location evidence="1 9">Cell membrane</location>
        <topology evidence="1 9">Multi-pass membrane protein</topology>
    </subcellularLocation>
</comment>
<keyword evidence="3 9" id="KW-1003">Cell membrane</keyword>
<dbReference type="NCBIfam" id="TIGR00916">
    <property type="entry name" value="2A0604s01"/>
    <property type="match status" value="1"/>
</dbReference>
<reference evidence="15" key="1">
    <citation type="journal article" date="2019" name="Int. J. Syst. Evol. Microbiol.">
        <title>The Global Catalogue of Microorganisms (GCM) 10K type strain sequencing project: providing services to taxonomists for standard genome sequencing and annotation.</title>
        <authorList>
            <consortium name="The Broad Institute Genomics Platform"/>
            <consortium name="The Broad Institute Genome Sequencing Center for Infectious Disease"/>
            <person name="Wu L."/>
            <person name="Ma J."/>
        </authorList>
    </citation>
    <scope>NUCLEOTIDE SEQUENCE [LARGE SCALE GENOMIC DNA]</scope>
    <source>
        <strain evidence="15">CECT 8472</strain>
    </source>
</reference>
<evidence type="ECO:0000256" key="10">
    <source>
        <dbReference type="SAM" id="MobiDB-lite"/>
    </source>
</evidence>
<keyword evidence="8 9" id="KW-0472">Membrane</keyword>
<evidence type="ECO:0000256" key="2">
    <source>
        <dbReference type="ARBA" id="ARBA00022448"/>
    </source>
</evidence>
<comment type="similarity">
    <text evidence="9">Belongs to the SecD/SecF family. SecD subfamily.</text>
</comment>
<dbReference type="Proteomes" id="UP001595799">
    <property type="component" value="Unassembled WGS sequence"/>
</dbReference>
<dbReference type="SUPFAM" id="SSF82866">
    <property type="entry name" value="Multidrug efflux transporter AcrB transmembrane domain"/>
    <property type="match status" value="1"/>
</dbReference>
<feature type="domain" description="Protein translocase subunit SecDF P1" evidence="12">
    <location>
        <begin position="150"/>
        <end position="208"/>
    </location>
</feature>
<evidence type="ECO:0000256" key="5">
    <source>
        <dbReference type="ARBA" id="ARBA00022927"/>
    </source>
</evidence>
<sequence>MVHFSRWQLLFVVAVLLLGIVFALPNVLSRQMLDSLPDWVPNEQINLGLDLQGGSHLLLEVDVDSVFEEQLEGLLDTVRSELRSERIGYTDLAVRGDEVTFNLRDPSQADAAREALSNFLGNAEFDINEEGEASIGLTDQAKAERSSNVVQQSIEIVRRRIDETGTREPAIQQQGEERIQVQLPGVDNPERIKDLLGRTAKLTFHLVDTDASPNSDSIPAGSEALPSQEAGPDGEPVEYVVRRRVMVSGDNLTDAQATFQEGQPVVSFSFDSVGAQRFADVTSENVGQPFAIVLDGKVISAPVIREPITGGRGVISGDFTTQEVQDLALLLRAGALPAELTVIEERSIGPGLGADSVRAGEIASILGLVGVVIFIMLAYGLFGTMASLALASNIILIIAVLSGLQATLTLPGIAGIVLTIGMAVDANVLIFERIREEVRNGRGPVSAIDTGYRQALSAIIDGNVTTLIAAVLLFVFGTGPIKGFAITLAIGLVTSMFTAIMVTRAMIIGWLRHRRPNQLPI</sequence>
<keyword evidence="5 9" id="KW-0653">Protein transport</keyword>